<reference evidence="7" key="1">
    <citation type="submission" date="2016-11" db="EMBL/GenBank/DDBJ databases">
        <authorList>
            <person name="Jaros S."/>
            <person name="Januszkiewicz K."/>
            <person name="Wedrychowicz H."/>
        </authorList>
    </citation>
    <scope>NUCLEOTIDE SEQUENCE [LARGE SCALE GENOMIC DNA]</scope>
    <source>
        <strain evidence="7">DSM 17477</strain>
    </source>
</reference>
<comment type="function">
    <text evidence="1">General (non sugar-specific) component of the phosphoenolpyruvate-dependent sugar phosphotransferase system (sugar PTS). This major carbohydrate active-transport system catalyzes the phosphorylation of incoming sugar substrates concomitantly with their translocation across the cell membrane. The phosphoryl group from phosphoenolpyruvate (PEP) is transferred to the phosphoryl carrier protein HPr by enzyme I. Phospho-HPr then transfers it to the PTS EIIA domain.</text>
</comment>
<dbReference type="GO" id="GO:0005737">
    <property type="term" value="C:cytoplasm"/>
    <property type="evidence" value="ECO:0007669"/>
    <property type="project" value="UniProtKB-SubCell"/>
</dbReference>
<dbReference type="AlphaFoldDB" id="A0A1M6GZF9"/>
<evidence type="ECO:0000256" key="3">
    <source>
        <dbReference type="ARBA" id="ARBA00020422"/>
    </source>
</evidence>
<evidence type="ECO:0000313" key="7">
    <source>
        <dbReference type="EMBL" id="SHJ15322.1"/>
    </source>
</evidence>
<dbReference type="Pfam" id="PF00381">
    <property type="entry name" value="PTS-HPr"/>
    <property type="match status" value="1"/>
</dbReference>
<protein>
    <recommendedName>
        <fullName evidence="3">Phosphocarrier protein HPr</fullName>
    </recommendedName>
</protein>
<organism evidence="7 8">
    <name type="scientific">Dethiosulfatibacter aminovorans DSM 17477</name>
    <dbReference type="NCBI Taxonomy" id="1121476"/>
    <lineage>
        <taxon>Bacteria</taxon>
        <taxon>Bacillati</taxon>
        <taxon>Bacillota</taxon>
        <taxon>Tissierellia</taxon>
        <taxon>Dethiosulfatibacter</taxon>
    </lineage>
</organism>
<evidence type="ECO:0000313" key="8">
    <source>
        <dbReference type="Proteomes" id="UP000184052"/>
    </source>
</evidence>
<keyword evidence="4" id="KW-0963">Cytoplasm</keyword>
<dbReference type="PANTHER" id="PTHR33705:SF2">
    <property type="entry name" value="PHOSPHOCARRIER PROTEIN NPR"/>
    <property type="match status" value="1"/>
</dbReference>
<dbReference type="SUPFAM" id="SSF55594">
    <property type="entry name" value="HPr-like"/>
    <property type="match status" value="1"/>
</dbReference>
<dbReference type="PRINTS" id="PR00107">
    <property type="entry name" value="PHOSPHOCPHPR"/>
</dbReference>
<dbReference type="GO" id="GO:0009401">
    <property type="term" value="P:phosphoenolpyruvate-dependent sugar phosphotransferase system"/>
    <property type="evidence" value="ECO:0007669"/>
    <property type="project" value="UniProtKB-KW"/>
</dbReference>
<dbReference type="OrthoDB" id="9809047at2"/>
<evidence type="ECO:0000256" key="4">
    <source>
        <dbReference type="ARBA" id="ARBA00022490"/>
    </source>
</evidence>
<dbReference type="Proteomes" id="UP000184052">
    <property type="component" value="Unassembled WGS sequence"/>
</dbReference>
<evidence type="ECO:0000259" key="6">
    <source>
        <dbReference type="PROSITE" id="PS51350"/>
    </source>
</evidence>
<feature type="domain" description="HPr" evidence="6">
    <location>
        <begin position="1"/>
        <end position="86"/>
    </location>
</feature>
<evidence type="ECO:0000256" key="5">
    <source>
        <dbReference type="ARBA" id="ARBA00022683"/>
    </source>
</evidence>
<dbReference type="CDD" id="cd00367">
    <property type="entry name" value="PTS-HPr_like"/>
    <property type="match status" value="1"/>
</dbReference>
<dbReference type="PROSITE" id="PS00369">
    <property type="entry name" value="PTS_HPR_HIS"/>
    <property type="match status" value="1"/>
</dbReference>
<dbReference type="PROSITE" id="PS51350">
    <property type="entry name" value="PTS_HPR_DOM"/>
    <property type="match status" value="1"/>
</dbReference>
<sequence>MKFNIKIQFDDGLHARPASDLVKLCNGFASKSFVTCKGKTKNMKSIIEIMSLGLSKGDVMEIEVVGEDEAEATRSIRGFFKENDDE</sequence>
<dbReference type="RefSeq" id="WP_073049309.1">
    <property type="nucleotide sequence ID" value="NZ_FQZL01000012.1"/>
</dbReference>
<dbReference type="InterPro" id="IPR001020">
    <property type="entry name" value="PTS_HPr_His_P_site"/>
</dbReference>
<dbReference type="STRING" id="1121476.SAMN02745751_01858"/>
<dbReference type="InterPro" id="IPR000032">
    <property type="entry name" value="HPr-like"/>
</dbReference>
<dbReference type="EMBL" id="FQZL01000012">
    <property type="protein sequence ID" value="SHJ15322.1"/>
    <property type="molecule type" value="Genomic_DNA"/>
</dbReference>
<accession>A0A1M6GZF9</accession>
<dbReference type="PANTHER" id="PTHR33705">
    <property type="entry name" value="PHOSPHOCARRIER PROTEIN HPR"/>
    <property type="match status" value="1"/>
</dbReference>
<dbReference type="NCBIfam" id="TIGR01003">
    <property type="entry name" value="PTS_HPr_family"/>
    <property type="match status" value="1"/>
</dbReference>
<proteinExistence type="predicted"/>
<keyword evidence="8" id="KW-1185">Reference proteome</keyword>
<gene>
    <name evidence="7" type="ORF">SAMN02745751_01858</name>
</gene>
<dbReference type="InterPro" id="IPR035895">
    <property type="entry name" value="HPr-like_sf"/>
</dbReference>
<evidence type="ECO:0000256" key="2">
    <source>
        <dbReference type="ARBA" id="ARBA00004496"/>
    </source>
</evidence>
<evidence type="ECO:0000256" key="1">
    <source>
        <dbReference type="ARBA" id="ARBA00003681"/>
    </source>
</evidence>
<comment type="subcellular location">
    <subcellularLocation>
        <location evidence="2">Cytoplasm</location>
    </subcellularLocation>
</comment>
<dbReference type="Gene3D" id="3.30.1340.10">
    <property type="entry name" value="HPr-like"/>
    <property type="match status" value="1"/>
</dbReference>
<keyword evidence="5" id="KW-0598">Phosphotransferase system</keyword>
<name>A0A1M6GZF9_9FIRM</name>
<dbReference type="InterPro" id="IPR050399">
    <property type="entry name" value="HPr"/>
</dbReference>